<name>A0A9X0C3T5_9EURO</name>
<dbReference type="OrthoDB" id="4155294at2759"/>
<proteinExistence type="predicted"/>
<dbReference type="AlphaFoldDB" id="A0A9X0C3T5"/>
<reference evidence="1" key="2">
    <citation type="journal article" date="2023" name="IMA Fungus">
        <title>Comparative genomic study of the Penicillium genus elucidates a diverse pangenome and 15 lateral gene transfer events.</title>
        <authorList>
            <person name="Petersen C."/>
            <person name="Sorensen T."/>
            <person name="Nielsen M.R."/>
            <person name="Sondergaard T.E."/>
            <person name="Sorensen J.L."/>
            <person name="Fitzpatrick D.A."/>
            <person name="Frisvad J.C."/>
            <person name="Nielsen K.L."/>
        </authorList>
    </citation>
    <scope>NUCLEOTIDE SEQUENCE</scope>
    <source>
        <strain evidence="1">IBT 29495</strain>
    </source>
</reference>
<gene>
    <name evidence="1" type="ORF">N7463_008975</name>
</gene>
<accession>A0A9X0C3T5</accession>
<evidence type="ECO:0000313" key="1">
    <source>
        <dbReference type="EMBL" id="KAJ5496988.1"/>
    </source>
</evidence>
<reference evidence="1" key="1">
    <citation type="submission" date="2022-12" db="EMBL/GenBank/DDBJ databases">
        <authorList>
            <person name="Petersen C."/>
        </authorList>
    </citation>
    <scope>NUCLEOTIDE SEQUENCE</scope>
    <source>
        <strain evidence="1">IBT 29495</strain>
    </source>
</reference>
<comment type="caution">
    <text evidence="1">The sequence shown here is derived from an EMBL/GenBank/DDBJ whole genome shotgun (WGS) entry which is preliminary data.</text>
</comment>
<dbReference type="Proteomes" id="UP001149954">
    <property type="component" value="Unassembled WGS sequence"/>
</dbReference>
<organism evidence="1 2">
    <name type="scientific">Penicillium fimorum</name>
    <dbReference type="NCBI Taxonomy" id="1882269"/>
    <lineage>
        <taxon>Eukaryota</taxon>
        <taxon>Fungi</taxon>
        <taxon>Dikarya</taxon>
        <taxon>Ascomycota</taxon>
        <taxon>Pezizomycotina</taxon>
        <taxon>Eurotiomycetes</taxon>
        <taxon>Eurotiomycetidae</taxon>
        <taxon>Eurotiales</taxon>
        <taxon>Aspergillaceae</taxon>
        <taxon>Penicillium</taxon>
    </lineage>
</organism>
<dbReference type="EMBL" id="JAPWDS010000005">
    <property type="protein sequence ID" value="KAJ5496988.1"/>
    <property type="molecule type" value="Genomic_DNA"/>
</dbReference>
<sequence length="105" mass="12055">MASLLPPQEMRLISPRLGLADAHEIIFPFDLRESPSESFKSQNTKLLMDIFPTTQMVESDDRVLIFRVQVLPPKPWPKRVGVPCYLTDDPNHNGPFVPYRSFSRS</sequence>
<evidence type="ECO:0000313" key="2">
    <source>
        <dbReference type="Proteomes" id="UP001149954"/>
    </source>
</evidence>
<protein>
    <submittedName>
        <fullName evidence="1">Uncharacterized protein</fullName>
    </submittedName>
</protein>
<keyword evidence="2" id="KW-1185">Reference proteome</keyword>